<gene>
    <name evidence="2" type="ORF">PUR21_26355</name>
</gene>
<organism evidence="2 3">
    <name type="scientific">Methylorubrum rhodesianum</name>
    <dbReference type="NCBI Taxonomy" id="29427"/>
    <lineage>
        <taxon>Bacteria</taxon>
        <taxon>Pseudomonadati</taxon>
        <taxon>Pseudomonadota</taxon>
        <taxon>Alphaproteobacteria</taxon>
        <taxon>Hyphomicrobiales</taxon>
        <taxon>Methylobacteriaceae</taxon>
        <taxon>Methylorubrum</taxon>
    </lineage>
</organism>
<evidence type="ECO:0000313" key="2">
    <source>
        <dbReference type="EMBL" id="MEN3231110.1"/>
    </source>
</evidence>
<feature type="compositionally biased region" description="Low complexity" evidence="1">
    <location>
        <begin position="87"/>
        <end position="103"/>
    </location>
</feature>
<keyword evidence="3" id="KW-1185">Reference proteome</keyword>
<comment type="caution">
    <text evidence="2">The sequence shown here is derived from an EMBL/GenBank/DDBJ whole genome shotgun (WGS) entry which is preliminary data.</text>
</comment>
<dbReference type="EMBL" id="JAQYXL010000001">
    <property type="protein sequence ID" value="MEN3231110.1"/>
    <property type="molecule type" value="Genomic_DNA"/>
</dbReference>
<accession>A0ABU9ZJC1</accession>
<name>A0ABU9ZJC1_9HYPH</name>
<proteinExistence type="predicted"/>
<dbReference type="RefSeq" id="WP_063987138.1">
    <property type="nucleotide sequence ID" value="NZ_JACWCW010000010.1"/>
</dbReference>
<dbReference type="Proteomes" id="UP001404845">
    <property type="component" value="Unassembled WGS sequence"/>
</dbReference>
<protein>
    <submittedName>
        <fullName evidence="2">Uncharacterized protein</fullName>
    </submittedName>
</protein>
<reference evidence="2 3" key="1">
    <citation type="journal article" date="2023" name="PLoS ONE">
        <title>Complete genome assembly of Hawai'i environmental nontuberculous mycobacteria reveals unexpected co-isolation with methylobacteria.</title>
        <authorList>
            <person name="Hendrix J."/>
            <person name="Epperson L.E."/>
            <person name="Tong E.I."/>
            <person name="Chan Y.L."/>
            <person name="Hasan N.A."/>
            <person name="Dawrs S.N."/>
            <person name="Norton G.J."/>
            <person name="Virdi R."/>
            <person name="Crooks J.L."/>
            <person name="Chan E.D."/>
            <person name="Honda J.R."/>
            <person name="Strong M."/>
        </authorList>
    </citation>
    <scope>NUCLEOTIDE SEQUENCE [LARGE SCALE GENOMIC DNA]</scope>
    <source>
        <strain evidence="2 3">NJH_HI01</strain>
    </source>
</reference>
<evidence type="ECO:0000256" key="1">
    <source>
        <dbReference type="SAM" id="MobiDB-lite"/>
    </source>
</evidence>
<feature type="region of interest" description="Disordered" evidence="1">
    <location>
        <begin position="77"/>
        <end position="103"/>
    </location>
</feature>
<sequence>MAATRTLIHDASNDDRWFLCRGEDPADVFVSHEANRPSGGTASRIELATFLASEQGAPERRALASMIGSLVLAGQSLWSAPNPEPEPGAASAEPSPGEEASAI</sequence>
<evidence type="ECO:0000313" key="3">
    <source>
        <dbReference type="Proteomes" id="UP001404845"/>
    </source>
</evidence>